<sequence length="176" mass="20599">MNNKESFREYLCDLKYCYNVASDVLRKQSWKTFEETILITFNGSTFTKAEGNNKDLYKRLVSISGDKDVELAKHLLQRLKDMPCIESGELDIVKLFSNIKNIKYIEYIGKGSFKKVYKIKWLELLCALKKIHLQFKKIFTIEMSILIGLSHPNLINYYFVIEDNNSGNDQSYPTKK</sequence>
<proteinExistence type="predicted"/>
<dbReference type="GO" id="GO:0005524">
    <property type="term" value="F:ATP binding"/>
    <property type="evidence" value="ECO:0007669"/>
    <property type="project" value="InterPro"/>
</dbReference>
<keyword evidence="4" id="KW-1185">Reference proteome</keyword>
<dbReference type="Gramene" id="Pp3c17_8727V3.1">
    <property type="protein sequence ID" value="PAC:32906035.CDS.1"/>
    <property type="gene ID" value="Pp3c17_8727"/>
</dbReference>
<reference evidence="2 4" key="1">
    <citation type="journal article" date="2008" name="Science">
        <title>The Physcomitrella genome reveals evolutionary insights into the conquest of land by plants.</title>
        <authorList>
            <person name="Rensing S."/>
            <person name="Lang D."/>
            <person name="Zimmer A."/>
            <person name="Terry A."/>
            <person name="Salamov A."/>
            <person name="Shapiro H."/>
            <person name="Nishiyama T."/>
            <person name="Perroud P.-F."/>
            <person name="Lindquist E."/>
            <person name="Kamisugi Y."/>
            <person name="Tanahashi T."/>
            <person name="Sakakibara K."/>
            <person name="Fujita T."/>
            <person name="Oishi K."/>
            <person name="Shin-I T."/>
            <person name="Kuroki Y."/>
            <person name="Toyoda A."/>
            <person name="Suzuki Y."/>
            <person name="Hashimoto A."/>
            <person name="Yamaguchi K."/>
            <person name="Sugano A."/>
            <person name="Kohara Y."/>
            <person name="Fujiyama A."/>
            <person name="Anterola A."/>
            <person name="Aoki S."/>
            <person name="Ashton N."/>
            <person name="Barbazuk W.B."/>
            <person name="Barker E."/>
            <person name="Bennetzen J."/>
            <person name="Bezanilla M."/>
            <person name="Blankenship R."/>
            <person name="Cho S.H."/>
            <person name="Dutcher S."/>
            <person name="Estelle M."/>
            <person name="Fawcett J.A."/>
            <person name="Gundlach H."/>
            <person name="Hanada K."/>
            <person name="Heyl A."/>
            <person name="Hicks K.A."/>
            <person name="Hugh J."/>
            <person name="Lohr M."/>
            <person name="Mayer K."/>
            <person name="Melkozernov A."/>
            <person name="Murata T."/>
            <person name="Nelson D."/>
            <person name="Pils B."/>
            <person name="Prigge M."/>
            <person name="Reiss B."/>
            <person name="Renner T."/>
            <person name="Rombauts S."/>
            <person name="Rushton P."/>
            <person name="Sanderfoot A."/>
            <person name="Schween G."/>
            <person name="Shiu S.-H."/>
            <person name="Stueber K."/>
            <person name="Theodoulou F.L."/>
            <person name="Tu H."/>
            <person name="Van de Peer Y."/>
            <person name="Verrier P.J."/>
            <person name="Waters E."/>
            <person name="Wood A."/>
            <person name="Yang L."/>
            <person name="Cove D."/>
            <person name="Cuming A."/>
            <person name="Hasebe M."/>
            <person name="Lucas S."/>
            <person name="Mishler D.B."/>
            <person name="Reski R."/>
            <person name="Grigoriev I."/>
            <person name="Quatrano R.S."/>
            <person name="Boore J.L."/>
        </authorList>
    </citation>
    <scope>NUCLEOTIDE SEQUENCE [LARGE SCALE GENOMIC DNA]</scope>
    <source>
        <strain evidence="3 4">cv. Gransden 2004</strain>
    </source>
</reference>
<evidence type="ECO:0000259" key="1">
    <source>
        <dbReference type="PROSITE" id="PS50011"/>
    </source>
</evidence>
<dbReference type="InParanoid" id="A0A2K1J366"/>
<accession>A0A2K1J366</accession>
<evidence type="ECO:0000313" key="2">
    <source>
        <dbReference type="EMBL" id="PNR35969.1"/>
    </source>
</evidence>
<dbReference type="AlphaFoldDB" id="A0A2K1J366"/>
<evidence type="ECO:0000313" key="4">
    <source>
        <dbReference type="Proteomes" id="UP000006727"/>
    </source>
</evidence>
<dbReference type="InterPro" id="IPR011009">
    <property type="entry name" value="Kinase-like_dom_sf"/>
</dbReference>
<dbReference type="EnsemblPlants" id="Pp3c17_8727V3.1">
    <property type="protein sequence ID" value="PAC:32906035.CDS.1"/>
    <property type="gene ID" value="Pp3c17_8727"/>
</dbReference>
<dbReference type="InterPro" id="IPR000719">
    <property type="entry name" value="Prot_kinase_dom"/>
</dbReference>
<dbReference type="Gene3D" id="3.30.200.20">
    <property type="entry name" value="Phosphorylase Kinase, domain 1"/>
    <property type="match status" value="1"/>
</dbReference>
<feature type="domain" description="Protein kinase" evidence="1">
    <location>
        <begin position="102"/>
        <end position="176"/>
    </location>
</feature>
<name>A0A2K1J366_PHYPA</name>
<dbReference type="EMBL" id="ABEU02000017">
    <property type="protein sequence ID" value="PNR35969.1"/>
    <property type="molecule type" value="Genomic_DNA"/>
</dbReference>
<evidence type="ECO:0000313" key="3">
    <source>
        <dbReference type="EnsemblPlants" id="PAC:32906035.CDS.1"/>
    </source>
</evidence>
<organism evidence="2">
    <name type="scientific">Physcomitrium patens</name>
    <name type="common">Spreading-leaved earth moss</name>
    <name type="synonym">Physcomitrella patens</name>
    <dbReference type="NCBI Taxonomy" id="3218"/>
    <lineage>
        <taxon>Eukaryota</taxon>
        <taxon>Viridiplantae</taxon>
        <taxon>Streptophyta</taxon>
        <taxon>Embryophyta</taxon>
        <taxon>Bryophyta</taxon>
        <taxon>Bryophytina</taxon>
        <taxon>Bryopsida</taxon>
        <taxon>Funariidae</taxon>
        <taxon>Funariales</taxon>
        <taxon>Funariaceae</taxon>
        <taxon>Physcomitrium</taxon>
    </lineage>
</organism>
<dbReference type="PROSITE" id="PS50011">
    <property type="entry name" value="PROTEIN_KINASE_DOM"/>
    <property type="match status" value="1"/>
</dbReference>
<reference evidence="2 4" key="2">
    <citation type="journal article" date="2018" name="Plant J.">
        <title>The Physcomitrella patens chromosome-scale assembly reveals moss genome structure and evolution.</title>
        <authorList>
            <person name="Lang D."/>
            <person name="Ullrich K.K."/>
            <person name="Murat F."/>
            <person name="Fuchs J."/>
            <person name="Jenkins J."/>
            <person name="Haas F.B."/>
            <person name="Piednoel M."/>
            <person name="Gundlach H."/>
            <person name="Van Bel M."/>
            <person name="Meyberg R."/>
            <person name="Vives C."/>
            <person name="Morata J."/>
            <person name="Symeonidi A."/>
            <person name="Hiss M."/>
            <person name="Muchero W."/>
            <person name="Kamisugi Y."/>
            <person name="Saleh O."/>
            <person name="Blanc G."/>
            <person name="Decker E.L."/>
            <person name="van Gessel N."/>
            <person name="Grimwood J."/>
            <person name="Hayes R.D."/>
            <person name="Graham S.W."/>
            <person name="Gunter L.E."/>
            <person name="McDaniel S.F."/>
            <person name="Hoernstein S.N.W."/>
            <person name="Larsson A."/>
            <person name="Li F.W."/>
            <person name="Perroud P.F."/>
            <person name="Phillips J."/>
            <person name="Ranjan P."/>
            <person name="Rokshar D.S."/>
            <person name="Rothfels C.J."/>
            <person name="Schneider L."/>
            <person name="Shu S."/>
            <person name="Stevenson D.W."/>
            <person name="Thummler F."/>
            <person name="Tillich M."/>
            <person name="Villarreal Aguilar J.C."/>
            <person name="Widiez T."/>
            <person name="Wong G.K."/>
            <person name="Wymore A."/>
            <person name="Zhang Y."/>
            <person name="Zimmer A.D."/>
            <person name="Quatrano R.S."/>
            <person name="Mayer K.F.X."/>
            <person name="Goodstein D."/>
            <person name="Casacuberta J.M."/>
            <person name="Vandepoele K."/>
            <person name="Reski R."/>
            <person name="Cuming A.C."/>
            <person name="Tuskan G.A."/>
            <person name="Maumus F."/>
            <person name="Salse J."/>
            <person name="Schmutz J."/>
            <person name="Rensing S.A."/>
        </authorList>
    </citation>
    <scope>NUCLEOTIDE SEQUENCE [LARGE SCALE GENOMIC DNA]</scope>
    <source>
        <strain evidence="3 4">cv. Gransden 2004</strain>
    </source>
</reference>
<reference evidence="3" key="3">
    <citation type="submission" date="2020-12" db="UniProtKB">
        <authorList>
            <consortium name="EnsemblPlants"/>
        </authorList>
    </citation>
    <scope>IDENTIFICATION</scope>
</reference>
<gene>
    <name evidence="2" type="ORF">PHYPA_021819</name>
</gene>
<protein>
    <recommendedName>
        <fullName evidence="1">Protein kinase domain-containing protein</fullName>
    </recommendedName>
</protein>
<dbReference type="Proteomes" id="UP000006727">
    <property type="component" value="Chromosome 17"/>
</dbReference>
<dbReference type="SUPFAM" id="SSF56112">
    <property type="entry name" value="Protein kinase-like (PK-like)"/>
    <property type="match status" value="1"/>
</dbReference>
<dbReference type="GO" id="GO:0004672">
    <property type="term" value="F:protein kinase activity"/>
    <property type="evidence" value="ECO:0007669"/>
    <property type="project" value="InterPro"/>
</dbReference>